<reference evidence="2" key="1">
    <citation type="journal article" date="2023" name="Science">
        <title>Genome structures resolve the early diversification of teleost fishes.</title>
        <authorList>
            <person name="Parey E."/>
            <person name="Louis A."/>
            <person name="Montfort J."/>
            <person name="Bouchez O."/>
            <person name="Roques C."/>
            <person name="Iampietro C."/>
            <person name="Lluch J."/>
            <person name="Castinel A."/>
            <person name="Donnadieu C."/>
            <person name="Desvignes T."/>
            <person name="Floi Bucao C."/>
            <person name="Jouanno E."/>
            <person name="Wen M."/>
            <person name="Mejri S."/>
            <person name="Dirks R."/>
            <person name="Jansen H."/>
            <person name="Henkel C."/>
            <person name="Chen W.J."/>
            <person name="Zahm M."/>
            <person name="Cabau C."/>
            <person name="Klopp C."/>
            <person name="Thompson A.W."/>
            <person name="Robinson-Rechavi M."/>
            <person name="Braasch I."/>
            <person name="Lecointre G."/>
            <person name="Bobe J."/>
            <person name="Postlethwait J.H."/>
            <person name="Berthelot C."/>
            <person name="Roest Crollius H."/>
            <person name="Guiguen Y."/>
        </authorList>
    </citation>
    <scope>NUCLEOTIDE SEQUENCE</scope>
    <source>
        <strain evidence="2">NC1722</strain>
    </source>
</reference>
<keyword evidence="3" id="KW-1185">Reference proteome</keyword>
<sequence length="128" mass="14406">MAQPEKALHRTDRGMRMQLINMHRGIHELEQVSSAPGRKEPASPLWDLLTTKNMWTWGDAQQRAFDSIKKELCTPPGLVLYNSKADAVVSSDASSHGLGAVLLQRQEGGQLKPVTYAFRGMHKFKKRH</sequence>
<feature type="domain" description="Reverse transcriptase/retrotransposon-derived protein RNase H-like" evidence="1">
    <location>
        <begin position="57"/>
        <end position="127"/>
    </location>
</feature>
<dbReference type="InterPro" id="IPR043502">
    <property type="entry name" value="DNA/RNA_pol_sf"/>
</dbReference>
<dbReference type="InterPro" id="IPR041577">
    <property type="entry name" value="RT_RNaseH_2"/>
</dbReference>
<gene>
    <name evidence="2" type="ORF">AAFF_G00060200</name>
</gene>
<evidence type="ECO:0000313" key="2">
    <source>
        <dbReference type="EMBL" id="KAJ8393547.1"/>
    </source>
</evidence>
<accession>A0AAD7S0H6</accession>
<dbReference type="AlphaFoldDB" id="A0AAD7S0H6"/>
<comment type="caution">
    <text evidence="2">The sequence shown here is derived from an EMBL/GenBank/DDBJ whole genome shotgun (WGS) entry which is preliminary data.</text>
</comment>
<dbReference type="Gene3D" id="3.30.70.270">
    <property type="match status" value="1"/>
</dbReference>
<dbReference type="Proteomes" id="UP001221898">
    <property type="component" value="Unassembled WGS sequence"/>
</dbReference>
<evidence type="ECO:0000313" key="3">
    <source>
        <dbReference type="Proteomes" id="UP001221898"/>
    </source>
</evidence>
<dbReference type="SUPFAM" id="SSF56672">
    <property type="entry name" value="DNA/RNA polymerases"/>
    <property type="match status" value="1"/>
</dbReference>
<dbReference type="PANTHER" id="PTHR34072:SF58">
    <property type="entry name" value="DNA (CYTOSINE-5-)-METHYLTRANSFERASE"/>
    <property type="match status" value="1"/>
</dbReference>
<dbReference type="EMBL" id="JAINUG010000136">
    <property type="protein sequence ID" value="KAJ8393547.1"/>
    <property type="molecule type" value="Genomic_DNA"/>
</dbReference>
<dbReference type="PANTHER" id="PTHR34072">
    <property type="entry name" value="ENZYMATIC POLYPROTEIN-RELATED"/>
    <property type="match status" value="1"/>
</dbReference>
<proteinExistence type="predicted"/>
<name>A0AAD7S0H6_9TELE</name>
<evidence type="ECO:0000259" key="1">
    <source>
        <dbReference type="Pfam" id="PF17919"/>
    </source>
</evidence>
<dbReference type="Pfam" id="PF17919">
    <property type="entry name" value="RT_RNaseH_2"/>
    <property type="match status" value="1"/>
</dbReference>
<dbReference type="InterPro" id="IPR043128">
    <property type="entry name" value="Rev_trsase/Diguanyl_cyclase"/>
</dbReference>
<organism evidence="2 3">
    <name type="scientific">Aldrovandia affinis</name>
    <dbReference type="NCBI Taxonomy" id="143900"/>
    <lineage>
        <taxon>Eukaryota</taxon>
        <taxon>Metazoa</taxon>
        <taxon>Chordata</taxon>
        <taxon>Craniata</taxon>
        <taxon>Vertebrata</taxon>
        <taxon>Euteleostomi</taxon>
        <taxon>Actinopterygii</taxon>
        <taxon>Neopterygii</taxon>
        <taxon>Teleostei</taxon>
        <taxon>Notacanthiformes</taxon>
        <taxon>Halosauridae</taxon>
        <taxon>Aldrovandia</taxon>
    </lineage>
</organism>
<protein>
    <recommendedName>
        <fullName evidence="1">Reverse transcriptase/retrotransposon-derived protein RNase H-like domain-containing protein</fullName>
    </recommendedName>
</protein>